<sequence length="528" mass="60439">MEKSELLEKRIEQLEKRILFLEDQIHIKPSTSPPHRPVIQQQEQTKEPVEWDVLIFQKILPPLFIVVFIMGVIWGFKAVSDYGFLQPIVKVIIGYIVGFVLIVLGIWQIKKGRKNLGHMLLVGSIPILMLTTFAMHQLYDISGPTLAFILNLMWITLGVFLTFKYRSQGIGIVAIVGGVFVPFLIKSTSPNIPLFSLYETVLFTVFLWIALKYSYKVLYFISIVFLQVAILVFFIFTNVPDGYKWIAMLPIFVQHGALLAILLKTNQMLKEQAYTLFSIMLLTAIWIRVIFTDNEATVLMTIITLIYGVCYYVYREDSVRAPIFIANASVTLLNIMQLQIDNLLFEGIIGFIFIYFFIYKKFKHILHLILLSISYIVAFYKVLSFSITGWVSWEMLHWTVFLIGTGYGIYLLTRLFKDKTILNIGVSFVAIMLLYYLHMIAVLVSGDSGSNMERVVTSSLWIIMAILFMVFNRISLPQGKYVGVSILFVTLAKIILFDISFVSVAIKALLFLVLGVVGLLVSRAYYKK</sequence>
<dbReference type="EMBL" id="FOXU01000005">
    <property type="protein sequence ID" value="SFQ56339.1"/>
    <property type="molecule type" value="Genomic_DNA"/>
</dbReference>
<feature type="transmembrane region" description="Helical" evidence="1">
    <location>
        <begin position="420"/>
        <end position="443"/>
    </location>
</feature>
<dbReference type="RefSeq" id="WP_093537435.1">
    <property type="nucleotide sequence ID" value="NZ_FOXU01000005.1"/>
</dbReference>
<feature type="transmembrane region" description="Helical" evidence="1">
    <location>
        <begin position="145"/>
        <end position="163"/>
    </location>
</feature>
<feature type="transmembrane region" description="Helical" evidence="1">
    <location>
        <begin position="455"/>
        <end position="474"/>
    </location>
</feature>
<feature type="transmembrane region" description="Helical" evidence="1">
    <location>
        <begin position="395"/>
        <end position="413"/>
    </location>
</feature>
<feature type="transmembrane region" description="Helical" evidence="1">
    <location>
        <begin position="119"/>
        <end position="139"/>
    </location>
</feature>
<evidence type="ECO:0000256" key="1">
    <source>
        <dbReference type="SAM" id="Phobius"/>
    </source>
</evidence>
<feature type="transmembrane region" description="Helical" evidence="1">
    <location>
        <begin position="343"/>
        <end position="358"/>
    </location>
</feature>
<dbReference type="Pfam" id="PF10101">
    <property type="entry name" value="DUF2339"/>
    <property type="match status" value="1"/>
</dbReference>
<dbReference type="InterPro" id="IPR019286">
    <property type="entry name" value="DUF2339_TM"/>
</dbReference>
<dbReference type="OrthoDB" id="1805246at2"/>
<keyword evidence="1" id="KW-1133">Transmembrane helix</keyword>
<feature type="transmembrane region" description="Helical" evidence="1">
    <location>
        <begin position="170"/>
        <end position="186"/>
    </location>
</feature>
<feature type="transmembrane region" description="Helical" evidence="1">
    <location>
        <begin position="481"/>
        <end position="502"/>
    </location>
</feature>
<feature type="transmembrane region" description="Helical" evidence="1">
    <location>
        <begin position="59"/>
        <end position="76"/>
    </location>
</feature>
<feature type="transmembrane region" description="Helical" evidence="1">
    <location>
        <begin position="192"/>
        <end position="210"/>
    </location>
</feature>
<feature type="transmembrane region" description="Helical" evidence="1">
    <location>
        <begin position="88"/>
        <end position="107"/>
    </location>
</feature>
<feature type="transmembrane region" description="Helical" evidence="1">
    <location>
        <begin position="321"/>
        <end position="337"/>
    </location>
</feature>
<organism evidence="2 3">
    <name type="scientific">Psychrobacillus psychrotolerans</name>
    <dbReference type="NCBI Taxonomy" id="126156"/>
    <lineage>
        <taxon>Bacteria</taxon>
        <taxon>Bacillati</taxon>
        <taxon>Bacillota</taxon>
        <taxon>Bacilli</taxon>
        <taxon>Bacillales</taxon>
        <taxon>Bacillaceae</taxon>
        <taxon>Psychrobacillus</taxon>
    </lineage>
</organism>
<dbReference type="STRING" id="126156.SAMN05421670_2729"/>
<accession>A0A1I5ZIM6</accession>
<feature type="transmembrane region" description="Helical" evidence="1">
    <location>
        <begin position="365"/>
        <end position="383"/>
    </location>
</feature>
<reference evidence="3" key="1">
    <citation type="submission" date="2016-10" db="EMBL/GenBank/DDBJ databases">
        <authorList>
            <person name="Varghese N."/>
            <person name="Submissions S."/>
        </authorList>
    </citation>
    <scope>NUCLEOTIDE SEQUENCE [LARGE SCALE GENOMIC DNA]</scope>
    <source>
        <strain evidence="3">DSM 11706</strain>
    </source>
</reference>
<evidence type="ECO:0000313" key="2">
    <source>
        <dbReference type="EMBL" id="SFQ56339.1"/>
    </source>
</evidence>
<feature type="transmembrane region" description="Helical" evidence="1">
    <location>
        <begin position="297"/>
        <end position="314"/>
    </location>
</feature>
<protein>
    <submittedName>
        <fullName evidence="2">Predicted membrane protein</fullName>
    </submittedName>
</protein>
<dbReference type="PANTHER" id="PTHR38434">
    <property type="entry name" value="BLL2549 PROTEIN"/>
    <property type="match status" value="1"/>
</dbReference>
<gene>
    <name evidence="2" type="ORF">SAMN05421670_2729</name>
</gene>
<feature type="transmembrane region" description="Helical" evidence="1">
    <location>
        <begin position="274"/>
        <end position="291"/>
    </location>
</feature>
<keyword evidence="3" id="KW-1185">Reference proteome</keyword>
<dbReference type="Proteomes" id="UP000198734">
    <property type="component" value="Unassembled WGS sequence"/>
</dbReference>
<evidence type="ECO:0000313" key="3">
    <source>
        <dbReference type="Proteomes" id="UP000198734"/>
    </source>
</evidence>
<dbReference type="PANTHER" id="PTHR38434:SF1">
    <property type="entry name" value="BLL2549 PROTEIN"/>
    <property type="match status" value="1"/>
</dbReference>
<dbReference type="AlphaFoldDB" id="A0A1I5ZIM6"/>
<name>A0A1I5ZIM6_9BACI</name>
<feature type="transmembrane region" description="Helical" evidence="1">
    <location>
        <begin position="508"/>
        <end position="526"/>
    </location>
</feature>
<feature type="transmembrane region" description="Helical" evidence="1">
    <location>
        <begin position="242"/>
        <end position="262"/>
    </location>
</feature>
<keyword evidence="1" id="KW-0812">Transmembrane</keyword>
<feature type="transmembrane region" description="Helical" evidence="1">
    <location>
        <begin position="217"/>
        <end position="236"/>
    </location>
</feature>
<keyword evidence="1" id="KW-0472">Membrane</keyword>
<proteinExistence type="predicted"/>